<dbReference type="OrthoDB" id="10046764at2759"/>
<feature type="compositionally biased region" description="Basic and acidic residues" evidence="4">
    <location>
        <begin position="428"/>
        <end position="450"/>
    </location>
</feature>
<dbReference type="InterPro" id="IPR036390">
    <property type="entry name" value="WH_DNA-bd_sf"/>
</dbReference>
<protein>
    <recommendedName>
        <fullName evidence="5">HTH La-type RNA-binding domain-containing protein</fullName>
    </recommendedName>
</protein>
<evidence type="ECO:0000256" key="4">
    <source>
        <dbReference type="SAM" id="MobiDB-lite"/>
    </source>
</evidence>
<name>A0A8S1HIG6_9PELO</name>
<dbReference type="CDD" id="cd12430">
    <property type="entry name" value="RRM_LARP4_5_like"/>
    <property type="match status" value="1"/>
</dbReference>
<feature type="domain" description="HTH La-type RNA-binding" evidence="5">
    <location>
        <begin position="1"/>
        <end position="57"/>
    </location>
</feature>
<evidence type="ECO:0000313" key="7">
    <source>
        <dbReference type="Proteomes" id="UP000835052"/>
    </source>
</evidence>
<dbReference type="Gene3D" id="1.10.10.10">
    <property type="entry name" value="Winged helix-like DNA-binding domain superfamily/Winged helix DNA-binding domain"/>
    <property type="match status" value="1"/>
</dbReference>
<dbReference type="GO" id="GO:0045727">
    <property type="term" value="P:positive regulation of translation"/>
    <property type="evidence" value="ECO:0007669"/>
    <property type="project" value="TreeGrafter"/>
</dbReference>
<feature type="compositionally biased region" description="Basic and acidic residues" evidence="4">
    <location>
        <begin position="243"/>
        <end position="258"/>
    </location>
</feature>
<dbReference type="Proteomes" id="UP000835052">
    <property type="component" value="Unassembled WGS sequence"/>
</dbReference>
<feature type="compositionally biased region" description="Polar residues" evidence="4">
    <location>
        <begin position="326"/>
        <end position="348"/>
    </location>
</feature>
<dbReference type="InterPro" id="IPR006630">
    <property type="entry name" value="La_HTH"/>
</dbReference>
<organism evidence="6 7">
    <name type="scientific">Caenorhabditis auriculariae</name>
    <dbReference type="NCBI Taxonomy" id="2777116"/>
    <lineage>
        <taxon>Eukaryota</taxon>
        <taxon>Metazoa</taxon>
        <taxon>Ecdysozoa</taxon>
        <taxon>Nematoda</taxon>
        <taxon>Chromadorea</taxon>
        <taxon>Rhabditida</taxon>
        <taxon>Rhabditina</taxon>
        <taxon>Rhabditomorpha</taxon>
        <taxon>Rhabditoidea</taxon>
        <taxon>Rhabditidae</taxon>
        <taxon>Peloderinae</taxon>
        <taxon>Caenorhabditis</taxon>
    </lineage>
</organism>
<comment type="caution">
    <text evidence="6">The sequence shown here is derived from an EMBL/GenBank/DDBJ whole genome shotgun (WGS) entry which is preliminary data.</text>
</comment>
<dbReference type="GO" id="GO:0003730">
    <property type="term" value="F:mRNA 3'-UTR binding"/>
    <property type="evidence" value="ECO:0007669"/>
    <property type="project" value="TreeGrafter"/>
</dbReference>
<dbReference type="EMBL" id="CAJGYM010000047">
    <property type="protein sequence ID" value="CAD6194752.1"/>
    <property type="molecule type" value="Genomic_DNA"/>
</dbReference>
<evidence type="ECO:0000256" key="1">
    <source>
        <dbReference type="ARBA" id="ARBA00022553"/>
    </source>
</evidence>
<proteinExistence type="predicted"/>
<gene>
    <name evidence="6" type="ORF">CAUJ_LOCUS10671</name>
</gene>
<evidence type="ECO:0000313" key="6">
    <source>
        <dbReference type="EMBL" id="CAD6194752.1"/>
    </source>
</evidence>
<dbReference type="PANTHER" id="PTHR22792:SF131">
    <property type="entry name" value="LA-RELATED PROTEIN LARP4B"/>
    <property type="match status" value="1"/>
</dbReference>
<dbReference type="InterPro" id="IPR045180">
    <property type="entry name" value="La_dom_prot"/>
</dbReference>
<dbReference type="InterPro" id="IPR036388">
    <property type="entry name" value="WH-like_DNA-bd_sf"/>
</dbReference>
<feature type="compositionally biased region" description="Polar residues" evidence="4">
    <location>
        <begin position="232"/>
        <end position="242"/>
    </location>
</feature>
<keyword evidence="7" id="KW-1185">Reference proteome</keyword>
<keyword evidence="2 3" id="KW-0694">RNA-binding</keyword>
<dbReference type="InterPro" id="IPR058699">
    <property type="entry name" value="RRM_LARP4/4B"/>
</dbReference>
<dbReference type="GO" id="GO:0010494">
    <property type="term" value="C:cytoplasmic stress granule"/>
    <property type="evidence" value="ECO:0007669"/>
    <property type="project" value="TreeGrafter"/>
</dbReference>
<evidence type="ECO:0000256" key="3">
    <source>
        <dbReference type="PROSITE-ProRule" id="PRU00332"/>
    </source>
</evidence>
<dbReference type="SMART" id="SM00715">
    <property type="entry name" value="LA"/>
    <property type="match status" value="1"/>
</dbReference>
<accession>A0A8S1HIG6</accession>
<evidence type="ECO:0000259" key="5">
    <source>
        <dbReference type="PROSITE" id="PS50961"/>
    </source>
</evidence>
<dbReference type="PANTHER" id="PTHR22792">
    <property type="entry name" value="LUPUS LA PROTEIN-RELATED"/>
    <property type="match status" value="1"/>
</dbReference>
<keyword evidence="1" id="KW-0597">Phosphoprotein</keyword>
<dbReference type="SUPFAM" id="SSF46785">
    <property type="entry name" value="Winged helix' DNA-binding domain"/>
    <property type="match status" value="1"/>
</dbReference>
<feature type="region of interest" description="Disordered" evidence="4">
    <location>
        <begin position="123"/>
        <end position="149"/>
    </location>
</feature>
<feature type="compositionally biased region" description="Polar residues" evidence="4">
    <location>
        <begin position="210"/>
        <end position="224"/>
    </location>
</feature>
<dbReference type="GO" id="GO:0005829">
    <property type="term" value="C:cytosol"/>
    <property type="evidence" value="ECO:0007669"/>
    <property type="project" value="TreeGrafter"/>
</dbReference>
<dbReference type="Pfam" id="PF26088">
    <property type="entry name" value="RRM_LARP4"/>
    <property type="match status" value="1"/>
</dbReference>
<dbReference type="AlphaFoldDB" id="A0A8S1HIG6"/>
<sequence length="450" mass="49892">MDQDQYVPITVIAGFRKITQLTNDYNLILQVLRESNQVEVDERGEKVRPLSRRCTIILREIPEQHREELEKMLAGGPPYSELLYGLNDSWYVTYDTEEATQNAYMHLQNLDVTFNNKPICARIKAGGPPNSENHANLERRSPSQQAPSPVVETQIFSSILDLGPVLASYGYVPRATYRPGETIVHVEEEERTPMQGRHPFRTGVQRNGAPKSQSGRSLTQNGSVYNGAGCSSYGTTSAANTFDNRRYGRDSREPKEQRNAQSSHRRNGGVASSQGQSSGISITGSSGGGRRNGGNSYYNDARRQRTYDGELAQTIGPNGWNIARGTESSRTNRNHSSYSIKSRNSTAGSEKEEESGNITPTPTLKEFDSCTEEATSDTTDRKRSSQSASSVYSFEEQAFPSLSVPKVEPEKPTEKLSFSFVAAGRKSSKPETKKSYAEKLKEKSLRSNQS</sequence>
<dbReference type="PROSITE" id="PS50961">
    <property type="entry name" value="HTH_LA"/>
    <property type="match status" value="1"/>
</dbReference>
<reference evidence="6" key="1">
    <citation type="submission" date="2020-10" db="EMBL/GenBank/DDBJ databases">
        <authorList>
            <person name="Kikuchi T."/>
        </authorList>
    </citation>
    <scope>NUCLEOTIDE SEQUENCE</scope>
    <source>
        <strain evidence="6">NKZ352</strain>
    </source>
</reference>
<feature type="compositionally biased region" description="Low complexity" evidence="4">
    <location>
        <begin position="272"/>
        <end position="284"/>
    </location>
</feature>
<evidence type="ECO:0000256" key="2">
    <source>
        <dbReference type="ARBA" id="ARBA00022884"/>
    </source>
</evidence>
<feature type="region of interest" description="Disordered" evidence="4">
    <location>
        <begin position="183"/>
        <end position="450"/>
    </location>
</feature>